<proteinExistence type="predicted"/>
<gene>
    <name evidence="2" type="ORF">BKA24_001969</name>
</gene>
<feature type="transmembrane region" description="Helical" evidence="1">
    <location>
        <begin position="12"/>
        <end position="36"/>
    </location>
</feature>
<sequence>MSTADRRRIRRRILSWVPITVVAVICAGFVVAANVMQDSWWSAPEPTAAADQHSAKGMSVFTGTGIDYLTRDGYMKVELRDASESARSLGLDSDGSRTFEPIVPINAIMLGADGVIDLDLVRSVTVVSEDDRVAAVELLTDNDGAWTAAYAEVADVTSEWGFTPDDLDALRDDLTARSRSADGMPYRAALAEREYHGARVSAEIAVDPAVSQVTARFVVKPL</sequence>
<organism evidence="2 3">
    <name type="scientific">Microbacterium marinum</name>
    <dbReference type="NCBI Taxonomy" id="421115"/>
    <lineage>
        <taxon>Bacteria</taxon>
        <taxon>Bacillati</taxon>
        <taxon>Actinomycetota</taxon>
        <taxon>Actinomycetes</taxon>
        <taxon>Micrococcales</taxon>
        <taxon>Microbacteriaceae</taxon>
        <taxon>Microbacterium</taxon>
    </lineage>
</organism>
<keyword evidence="1" id="KW-0812">Transmembrane</keyword>
<keyword evidence="1" id="KW-1133">Transmembrane helix</keyword>
<dbReference type="EMBL" id="JACHMD010000001">
    <property type="protein sequence ID" value="MBB4667260.1"/>
    <property type="molecule type" value="Genomic_DNA"/>
</dbReference>
<reference evidence="2 3" key="1">
    <citation type="submission" date="2020-08" db="EMBL/GenBank/DDBJ databases">
        <title>Sequencing the genomes of 1000 actinobacteria strains.</title>
        <authorList>
            <person name="Klenk H.-P."/>
        </authorList>
    </citation>
    <scope>NUCLEOTIDE SEQUENCE [LARGE SCALE GENOMIC DNA]</scope>
    <source>
        <strain evidence="2 3">DSM 24947</strain>
    </source>
</reference>
<comment type="caution">
    <text evidence="2">The sequence shown here is derived from an EMBL/GenBank/DDBJ whole genome shotgun (WGS) entry which is preliminary data.</text>
</comment>
<dbReference type="Proteomes" id="UP000573729">
    <property type="component" value="Unassembled WGS sequence"/>
</dbReference>
<name>A0A7W7BR20_9MICO</name>
<keyword evidence="1" id="KW-0472">Membrane</keyword>
<dbReference type="RefSeq" id="WP_184217580.1">
    <property type="nucleotide sequence ID" value="NZ_JACHMD010000001.1"/>
</dbReference>
<accession>A0A7W7BR20</accession>
<dbReference type="AlphaFoldDB" id="A0A7W7BR20"/>
<keyword evidence="3" id="KW-1185">Reference proteome</keyword>
<protein>
    <submittedName>
        <fullName evidence="2">Uncharacterized protein</fullName>
    </submittedName>
</protein>
<evidence type="ECO:0000313" key="3">
    <source>
        <dbReference type="Proteomes" id="UP000573729"/>
    </source>
</evidence>
<evidence type="ECO:0000256" key="1">
    <source>
        <dbReference type="SAM" id="Phobius"/>
    </source>
</evidence>
<evidence type="ECO:0000313" key="2">
    <source>
        <dbReference type="EMBL" id="MBB4667260.1"/>
    </source>
</evidence>